<dbReference type="EMBL" id="AP019307">
    <property type="protein sequence ID" value="BBH17484.1"/>
    <property type="molecule type" value="Genomic_DNA"/>
</dbReference>
<proteinExistence type="predicted"/>
<accession>A0A3G9J204</accession>
<name>A0A3G9J204_9ACTN</name>
<keyword evidence="2" id="KW-1185">Reference proteome</keyword>
<organism evidence="1 2">
    <name type="scientific">Nocardioides baekrokdamisoli</name>
    <dbReference type="NCBI Taxonomy" id="1804624"/>
    <lineage>
        <taxon>Bacteria</taxon>
        <taxon>Bacillati</taxon>
        <taxon>Actinomycetota</taxon>
        <taxon>Actinomycetes</taxon>
        <taxon>Propionibacteriales</taxon>
        <taxon>Nocardioidaceae</taxon>
        <taxon>Nocardioides</taxon>
    </lineage>
</organism>
<evidence type="ECO:0000313" key="2">
    <source>
        <dbReference type="Proteomes" id="UP000271573"/>
    </source>
</evidence>
<dbReference type="AlphaFoldDB" id="A0A3G9J204"/>
<gene>
    <name evidence="1" type="ORF">Back2_17710</name>
</gene>
<reference evidence="1 2" key="1">
    <citation type="submission" date="2018-11" db="EMBL/GenBank/DDBJ databases">
        <title>Complete genome sequence of Nocardioides baekrokdamisoli strain KCTC 39748.</title>
        <authorList>
            <person name="Kang S.W."/>
            <person name="Lee K.C."/>
            <person name="Kim K.K."/>
            <person name="Kim J.S."/>
            <person name="Kim D.S."/>
            <person name="Ko S.H."/>
            <person name="Yang S.H."/>
            <person name="Shin Y.K."/>
            <person name="Lee J.S."/>
        </authorList>
    </citation>
    <scope>NUCLEOTIDE SEQUENCE [LARGE SCALE GENOMIC DNA]</scope>
    <source>
        <strain evidence="1 2">KCTC 39748</strain>
    </source>
</reference>
<sequence>MSMWADDAEVCANCGLRVEKTGASPSGWSHYQGDESSWMGPRCFQRMTFAEGSGKRWTDRNKGDAEVCANCGRRVEKTGASPSGWSHYQGVESSWMGPRCFQRMTFAKGSGKRWIDRNSRDA</sequence>
<dbReference type="KEGG" id="nbe:Back2_17710"/>
<dbReference type="RefSeq" id="WP_125568677.1">
    <property type="nucleotide sequence ID" value="NZ_AP019307.1"/>
</dbReference>
<evidence type="ECO:0000313" key="1">
    <source>
        <dbReference type="EMBL" id="BBH17484.1"/>
    </source>
</evidence>
<protein>
    <submittedName>
        <fullName evidence="1">Uncharacterized protein</fullName>
    </submittedName>
</protein>
<dbReference type="Proteomes" id="UP000271573">
    <property type="component" value="Chromosome"/>
</dbReference>